<organism evidence="1 2">
    <name type="scientific">Rhodovulum marinum</name>
    <dbReference type="NCBI Taxonomy" id="320662"/>
    <lineage>
        <taxon>Bacteria</taxon>
        <taxon>Pseudomonadati</taxon>
        <taxon>Pseudomonadota</taxon>
        <taxon>Alphaproteobacteria</taxon>
        <taxon>Rhodobacterales</taxon>
        <taxon>Paracoccaceae</taxon>
        <taxon>Rhodovulum</taxon>
    </lineage>
</organism>
<dbReference type="Proteomes" id="UP000294835">
    <property type="component" value="Unassembled WGS sequence"/>
</dbReference>
<dbReference type="OrthoDB" id="5704083at2"/>
<dbReference type="NCBIfam" id="TIGR01868">
    <property type="entry name" value="casD_Cas5e"/>
    <property type="match status" value="1"/>
</dbReference>
<evidence type="ECO:0000313" key="2">
    <source>
        <dbReference type="Proteomes" id="UP000294835"/>
    </source>
</evidence>
<dbReference type="GO" id="GO:0051607">
    <property type="term" value="P:defense response to virus"/>
    <property type="evidence" value="ECO:0007669"/>
    <property type="project" value="InterPro"/>
</dbReference>
<gene>
    <name evidence="1" type="ORF">EV662_105103</name>
</gene>
<name>A0A4R2PZ15_9RHOB</name>
<dbReference type="InterPro" id="IPR010147">
    <property type="entry name" value="CRISPR-assoc_prot_CasD"/>
</dbReference>
<dbReference type="GO" id="GO:0003723">
    <property type="term" value="F:RNA binding"/>
    <property type="evidence" value="ECO:0007669"/>
    <property type="project" value="InterPro"/>
</dbReference>
<dbReference type="GO" id="GO:0043571">
    <property type="term" value="P:maintenance of CRISPR repeat elements"/>
    <property type="evidence" value="ECO:0007669"/>
    <property type="project" value="InterPro"/>
</dbReference>
<dbReference type="EMBL" id="SLXP01000005">
    <property type="protein sequence ID" value="TCP41357.1"/>
    <property type="molecule type" value="Genomic_DNA"/>
</dbReference>
<protein>
    <submittedName>
        <fullName evidence="1">CRISPR system Cascade subunit CasD</fullName>
    </submittedName>
</protein>
<sequence length="234" mass="24758">MQPYLVFSLTAALGAMGELAGHERRGSLVWPGRSAILGLLGAAMGIDRGGDFSGLDALELAVAVFDTGASLRDYHTVETIPTAAAKRPNSRPEALAAARGRTNTTITLRDYRVGGLYGVAVWGDGLEALAAALNRPHYTLYLGRKSCPLAAPPGAKVIEAASPESALSQLTLPPWRRADRFGAPAIARTLICDATADDAIREQVHDVPRDRALWHFAPRRVALRDVAITVGGAS</sequence>
<dbReference type="Pfam" id="PF09704">
    <property type="entry name" value="Cas_Cas5d"/>
    <property type="match status" value="1"/>
</dbReference>
<dbReference type="CDD" id="cd09645">
    <property type="entry name" value="Cas5_I-E"/>
    <property type="match status" value="1"/>
</dbReference>
<dbReference type="AlphaFoldDB" id="A0A4R2PZ15"/>
<evidence type="ECO:0000313" key="1">
    <source>
        <dbReference type="EMBL" id="TCP41357.1"/>
    </source>
</evidence>
<dbReference type="InterPro" id="IPR021124">
    <property type="entry name" value="CRISPR-assoc_prot_Cas5"/>
</dbReference>
<dbReference type="RefSeq" id="WP_132461929.1">
    <property type="nucleotide sequence ID" value="NZ_SLXP01000005.1"/>
</dbReference>
<keyword evidence="2" id="KW-1185">Reference proteome</keyword>
<accession>A0A4R2PZ15</accession>
<dbReference type="Gene3D" id="3.30.70.2660">
    <property type="match status" value="1"/>
</dbReference>
<comment type="caution">
    <text evidence="1">The sequence shown here is derived from an EMBL/GenBank/DDBJ whole genome shotgun (WGS) entry which is preliminary data.</text>
</comment>
<proteinExistence type="predicted"/>
<reference evidence="1 2" key="1">
    <citation type="submission" date="2019-03" db="EMBL/GenBank/DDBJ databases">
        <title>Genomic Encyclopedia of Type Strains, Phase IV (KMG-IV): sequencing the most valuable type-strain genomes for metagenomic binning, comparative biology and taxonomic classification.</title>
        <authorList>
            <person name="Goeker M."/>
        </authorList>
    </citation>
    <scope>NUCLEOTIDE SEQUENCE [LARGE SCALE GENOMIC DNA]</scope>
    <source>
        <strain evidence="1 2">DSM 18063</strain>
    </source>
</reference>